<comment type="catalytic activity">
    <reaction evidence="1">
        <text>ATP + protein L-histidine = ADP + protein N-phospho-L-histidine.</text>
        <dbReference type="EC" id="2.7.13.3"/>
    </reaction>
</comment>
<dbReference type="SMART" id="SM00387">
    <property type="entry name" value="HATPase_c"/>
    <property type="match status" value="1"/>
</dbReference>
<evidence type="ECO:0000313" key="16">
    <source>
        <dbReference type="Proteomes" id="UP000838749"/>
    </source>
</evidence>
<dbReference type="EMBL" id="CAKMAB010000021">
    <property type="protein sequence ID" value="CAH1057546.1"/>
    <property type="molecule type" value="Genomic_DNA"/>
</dbReference>
<dbReference type="PROSITE" id="PS50109">
    <property type="entry name" value="HIS_KIN"/>
    <property type="match status" value="1"/>
</dbReference>
<dbReference type="Proteomes" id="UP000838749">
    <property type="component" value="Unassembled WGS sequence"/>
</dbReference>
<sequence>MKMRRRHKYVPIGYKLMLTYMFFIIIPVSLIGFVSHSMYNKSLREHIDTNIKGTLLQIRDNIDYKMNEVTRISTQLYSDFDFYRNLRSYEEGWENYDRMSKKVLPKLDVAIQSTGMKIGMSLFLKNESIPEIYSNSLEGYLDNSSFYHLYHMKRIEGKSWYYDFPTEKYAETMKWWQIESDVENNRISLLRRLIDTYEPLKPKEIGFLRINVGIPDLFDSVNYTKIGKGSNLIIKNEFGKTMYQSGELPKNYTDETELNKDYLTIRETVMVANQAWQLIALVPTAILEKDAMKVRLFIILMCLICCVVFSFVGIFISRFFSIRINKFVYVLNAYREGDLHKRISYRGKDEFSQIATALNDMGENIDMLIKEVYLTQLQRKEAELEILQSQINPHFLYNTLSSIIQLAKFGQNEKLQKMVMELAKFYRLTLNEGRTMIPVPTEIEQANAYLEIQKIKYGDRLEVMFDFDTEIWPYETIKLILQPFIENVLKHAWCGDHIHLRIVGRKEGDNILFRIIDDGIGIRQERIDQIFDSKGHTNTGYGVRNVDQRIKLQYGPEYGVSIYSRVGIGTSVQILIPAKKRK</sequence>
<dbReference type="Pfam" id="PF02518">
    <property type="entry name" value="HATPase_c"/>
    <property type="match status" value="1"/>
</dbReference>
<dbReference type="Gene3D" id="3.30.565.10">
    <property type="entry name" value="Histidine kinase-like ATPase, C-terminal domain"/>
    <property type="match status" value="1"/>
</dbReference>
<evidence type="ECO:0000256" key="11">
    <source>
        <dbReference type="ARBA" id="ARBA00023136"/>
    </source>
</evidence>
<dbReference type="EC" id="2.7.13.3" evidence="3"/>
<feature type="domain" description="Histidine kinase" evidence="13">
    <location>
        <begin position="477"/>
        <end position="580"/>
    </location>
</feature>
<evidence type="ECO:0000259" key="14">
    <source>
        <dbReference type="PROSITE" id="PS50885"/>
    </source>
</evidence>
<reference evidence="15" key="1">
    <citation type="submission" date="2021-12" db="EMBL/GenBank/DDBJ databases">
        <authorList>
            <person name="Criscuolo A."/>
        </authorList>
    </citation>
    <scope>NUCLEOTIDE SEQUENCE</scope>
    <source>
        <strain evidence="15">CIP111894</strain>
    </source>
</reference>
<evidence type="ECO:0000256" key="1">
    <source>
        <dbReference type="ARBA" id="ARBA00000085"/>
    </source>
</evidence>
<dbReference type="InterPro" id="IPR003660">
    <property type="entry name" value="HAMP_dom"/>
</dbReference>
<dbReference type="InterPro" id="IPR050640">
    <property type="entry name" value="Bact_2-comp_sensor_kinase"/>
</dbReference>
<evidence type="ECO:0000256" key="9">
    <source>
        <dbReference type="ARBA" id="ARBA00022840"/>
    </source>
</evidence>
<evidence type="ECO:0000256" key="7">
    <source>
        <dbReference type="ARBA" id="ARBA00022741"/>
    </source>
</evidence>
<evidence type="ECO:0000259" key="13">
    <source>
        <dbReference type="PROSITE" id="PS50109"/>
    </source>
</evidence>
<dbReference type="CDD" id="cd06225">
    <property type="entry name" value="HAMP"/>
    <property type="match status" value="1"/>
</dbReference>
<dbReference type="InterPro" id="IPR003594">
    <property type="entry name" value="HATPase_dom"/>
</dbReference>
<feature type="transmembrane region" description="Helical" evidence="12">
    <location>
        <begin position="12"/>
        <end position="34"/>
    </location>
</feature>
<protein>
    <recommendedName>
        <fullName evidence="3">histidine kinase</fullName>
        <ecNumber evidence="3">2.7.13.3</ecNumber>
    </recommendedName>
</protein>
<dbReference type="InterPro" id="IPR005467">
    <property type="entry name" value="His_kinase_dom"/>
</dbReference>
<keyword evidence="8" id="KW-0418">Kinase</keyword>
<dbReference type="InterPro" id="IPR036890">
    <property type="entry name" value="HATPase_C_sf"/>
</dbReference>
<keyword evidence="6" id="KW-0808">Transferase</keyword>
<evidence type="ECO:0000256" key="3">
    <source>
        <dbReference type="ARBA" id="ARBA00012438"/>
    </source>
</evidence>
<keyword evidence="7" id="KW-0547">Nucleotide-binding</keyword>
<dbReference type="PANTHER" id="PTHR34220">
    <property type="entry name" value="SENSOR HISTIDINE KINASE YPDA"/>
    <property type="match status" value="1"/>
</dbReference>
<dbReference type="Pfam" id="PF06580">
    <property type="entry name" value="His_kinase"/>
    <property type="match status" value="1"/>
</dbReference>
<keyword evidence="12" id="KW-1133">Transmembrane helix</keyword>
<keyword evidence="5" id="KW-0597">Phosphoprotein</keyword>
<keyword evidence="4" id="KW-1003">Cell membrane</keyword>
<proteinExistence type="predicted"/>
<keyword evidence="12" id="KW-0812">Transmembrane</keyword>
<dbReference type="PROSITE" id="PS50885">
    <property type="entry name" value="HAMP"/>
    <property type="match status" value="1"/>
</dbReference>
<evidence type="ECO:0000256" key="4">
    <source>
        <dbReference type="ARBA" id="ARBA00022475"/>
    </source>
</evidence>
<organism evidence="15 16">
    <name type="scientific">Paenibacillus pseudetheri</name>
    <dbReference type="NCBI Taxonomy" id="2897682"/>
    <lineage>
        <taxon>Bacteria</taxon>
        <taxon>Bacillati</taxon>
        <taxon>Bacillota</taxon>
        <taxon>Bacilli</taxon>
        <taxon>Bacillales</taxon>
        <taxon>Paenibacillaceae</taxon>
        <taxon>Paenibacillus</taxon>
    </lineage>
</organism>
<keyword evidence="10" id="KW-0902">Two-component regulatory system</keyword>
<evidence type="ECO:0000256" key="6">
    <source>
        <dbReference type="ARBA" id="ARBA00022679"/>
    </source>
</evidence>
<keyword evidence="11 12" id="KW-0472">Membrane</keyword>
<dbReference type="RefSeq" id="WP_234537029.1">
    <property type="nucleotide sequence ID" value="NZ_CAKMAB010000021.1"/>
</dbReference>
<gene>
    <name evidence="15" type="ORF">PAECIP111894_03704</name>
</gene>
<accession>A0ABM9BF08</accession>
<dbReference type="Gene3D" id="6.10.340.10">
    <property type="match status" value="1"/>
</dbReference>
<evidence type="ECO:0000256" key="2">
    <source>
        <dbReference type="ARBA" id="ARBA00004651"/>
    </source>
</evidence>
<name>A0ABM9BF08_9BACL</name>
<evidence type="ECO:0000313" key="15">
    <source>
        <dbReference type="EMBL" id="CAH1057546.1"/>
    </source>
</evidence>
<keyword evidence="9" id="KW-0067">ATP-binding</keyword>
<dbReference type="SMART" id="SM00304">
    <property type="entry name" value="HAMP"/>
    <property type="match status" value="1"/>
</dbReference>
<dbReference type="PANTHER" id="PTHR34220:SF7">
    <property type="entry name" value="SENSOR HISTIDINE KINASE YPDA"/>
    <property type="match status" value="1"/>
</dbReference>
<feature type="transmembrane region" description="Helical" evidence="12">
    <location>
        <begin position="296"/>
        <end position="316"/>
    </location>
</feature>
<evidence type="ECO:0000256" key="8">
    <source>
        <dbReference type="ARBA" id="ARBA00022777"/>
    </source>
</evidence>
<dbReference type="SUPFAM" id="SSF158472">
    <property type="entry name" value="HAMP domain-like"/>
    <property type="match status" value="1"/>
</dbReference>
<comment type="subcellular location">
    <subcellularLocation>
        <location evidence="2">Cell membrane</location>
        <topology evidence="2">Multi-pass membrane protein</topology>
    </subcellularLocation>
</comment>
<comment type="caution">
    <text evidence="15">The sequence shown here is derived from an EMBL/GenBank/DDBJ whole genome shotgun (WGS) entry which is preliminary data.</text>
</comment>
<dbReference type="InterPro" id="IPR010559">
    <property type="entry name" value="Sig_transdc_His_kin_internal"/>
</dbReference>
<evidence type="ECO:0000256" key="10">
    <source>
        <dbReference type="ARBA" id="ARBA00023012"/>
    </source>
</evidence>
<dbReference type="SUPFAM" id="SSF55874">
    <property type="entry name" value="ATPase domain of HSP90 chaperone/DNA topoisomerase II/histidine kinase"/>
    <property type="match status" value="1"/>
</dbReference>
<dbReference type="Pfam" id="PF00672">
    <property type="entry name" value="HAMP"/>
    <property type="match status" value="1"/>
</dbReference>
<keyword evidence="16" id="KW-1185">Reference proteome</keyword>
<evidence type="ECO:0000256" key="5">
    <source>
        <dbReference type="ARBA" id="ARBA00022553"/>
    </source>
</evidence>
<evidence type="ECO:0000256" key="12">
    <source>
        <dbReference type="SAM" id="Phobius"/>
    </source>
</evidence>
<feature type="domain" description="HAMP" evidence="14">
    <location>
        <begin position="318"/>
        <end position="370"/>
    </location>
</feature>